<comment type="caution">
    <text evidence="2">The sequence shown here is derived from an EMBL/GenBank/DDBJ whole genome shotgun (WGS) entry which is preliminary data.</text>
</comment>
<sequence length="179" mass="19468">MKTFKFTLLFLFVFAIVSCEKEDLTTDQQDELQLKSAQKVLNFRAHLSGENEVPPVWTDASGQAIFQLNKEGTELSYKLIVDSIENVLMAHIHFAPAGQNGSIVVWLYPSSAPPVLIPGMTSGILAEGVITDANLTGLTLMDLVDTFYANGAYVNVHTSQNRGGEIRGQIKGNKPGGNN</sequence>
<feature type="domain" description="CHRD" evidence="1">
    <location>
        <begin position="39"/>
        <end position="175"/>
    </location>
</feature>
<dbReference type="SMART" id="SM00754">
    <property type="entry name" value="CHRD"/>
    <property type="match status" value="1"/>
</dbReference>
<dbReference type="PROSITE" id="PS50933">
    <property type="entry name" value="CHRD"/>
    <property type="match status" value="1"/>
</dbReference>
<organism evidence="2 3">
    <name type="scientific">Maribellus luteus</name>
    <dbReference type="NCBI Taxonomy" id="2305463"/>
    <lineage>
        <taxon>Bacteria</taxon>
        <taxon>Pseudomonadati</taxon>
        <taxon>Bacteroidota</taxon>
        <taxon>Bacteroidia</taxon>
        <taxon>Marinilabiliales</taxon>
        <taxon>Prolixibacteraceae</taxon>
        <taxon>Maribellus</taxon>
    </lineage>
</organism>
<gene>
    <name evidence="2" type="ORF">D1614_01555</name>
</gene>
<dbReference type="InterPro" id="IPR010895">
    <property type="entry name" value="CHRD"/>
</dbReference>
<dbReference type="OrthoDB" id="571052at2"/>
<proteinExistence type="predicted"/>
<keyword evidence="3" id="KW-1185">Reference proteome</keyword>
<protein>
    <submittedName>
        <fullName evidence="2">CHRD domain-containing protein</fullName>
    </submittedName>
</protein>
<name>A0A399T2T8_9BACT</name>
<dbReference type="PROSITE" id="PS51257">
    <property type="entry name" value="PROKAR_LIPOPROTEIN"/>
    <property type="match status" value="1"/>
</dbReference>
<dbReference type="AlphaFoldDB" id="A0A399T2T8"/>
<accession>A0A399T2T8</accession>
<evidence type="ECO:0000259" key="1">
    <source>
        <dbReference type="PROSITE" id="PS50933"/>
    </source>
</evidence>
<evidence type="ECO:0000313" key="2">
    <source>
        <dbReference type="EMBL" id="RIJ50646.1"/>
    </source>
</evidence>
<dbReference type="Pfam" id="PF07452">
    <property type="entry name" value="CHRD"/>
    <property type="match status" value="1"/>
</dbReference>
<reference evidence="2 3" key="1">
    <citation type="submission" date="2018-08" db="EMBL/GenBank/DDBJ databases">
        <title>Pallidiluteibacterium maritimus gen. nov., sp. nov., isolated from coastal sediment.</title>
        <authorList>
            <person name="Zhou L.Y."/>
        </authorList>
    </citation>
    <scope>NUCLEOTIDE SEQUENCE [LARGE SCALE GENOMIC DNA]</scope>
    <source>
        <strain evidence="2 3">XSD2</strain>
    </source>
</reference>
<dbReference type="RefSeq" id="WP_119436115.1">
    <property type="nucleotide sequence ID" value="NZ_QWGR01000001.1"/>
</dbReference>
<evidence type="ECO:0000313" key="3">
    <source>
        <dbReference type="Proteomes" id="UP000265926"/>
    </source>
</evidence>
<dbReference type="Proteomes" id="UP000265926">
    <property type="component" value="Unassembled WGS sequence"/>
</dbReference>
<dbReference type="EMBL" id="QWGR01000001">
    <property type="protein sequence ID" value="RIJ50646.1"/>
    <property type="molecule type" value="Genomic_DNA"/>
</dbReference>